<sequence length="67" mass="7729">MRQKGFSPALIEQGIDNSDIDWYQLAKAARIKKFGEALPSEPKEKNKQIRHLQYKGFTMDMIFEALG</sequence>
<evidence type="ECO:0000256" key="4">
    <source>
        <dbReference type="ARBA" id="ARBA00022490"/>
    </source>
</evidence>
<dbReference type="Proteomes" id="UP000255167">
    <property type="component" value="Unassembled WGS sequence"/>
</dbReference>
<evidence type="ECO:0000259" key="5">
    <source>
        <dbReference type="Pfam" id="PF21981"/>
    </source>
</evidence>
<keyword evidence="4" id="KW-0963">Cytoplasm</keyword>
<name>A0A378F4D0_KLEPN</name>
<protein>
    <recommendedName>
        <fullName evidence="3">Regulatory protein RecX</fullName>
    </recommendedName>
</protein>
<dbReference type="AlphaFoldDB" id="A0A378F4D0"/>
<gene>
    <name evidence="6" type="primary">recX_1</name>
    <name evidence="6" type="ORF">NCTC9617_00164</name>
</gene>
<evidence type="ECO:0000256" key="1">
    <source>
        <dbReference type="ARBA" id="ARBA00004496"/>
    </source>
</evidence>
<comment type="similarity">
    <text evidence="2">Belongs to the RecX family.</text>
</comment>
<feature type="domain" description="RecX third three-helical" evidence="5">
    <location>
        <begin position="20"/>
        <end position="66"/>
    </location>
</feature>
<dbReference type="InterPro" id="IPR036388">
    <property type="entry name" value="WH-like_DNA-bd_sf"/>
</dbReference>
<reference evidence="6 7" key="1">
    <citation type="submission" date="2018-06" db="EMBL/GenBank/DDBJ databases">
        <authorList>
            <consortium name="Pathogen Informatics"/>
            <person name="Doyle S."/>
        </authorList>
    </citation>
    <scope>NUCLEOTIDE SEQUENCE [LARGE SCALE GENOMIC DNA]</scope>
    <source>
        <strain evidence="6 7">NCTC9617</strain>
    </source>
</reference>
<evidence type="ECO:0000256" key="3">
    <source>
        <dbReference type="ARBA" id="ARBA00018111"/>
    </source>
</evidence>
<dbReference type="InterPro" id="IPR053925">
    <property type="entry name" value="RecX_HTH_3rd"/>
</dbReference>
<dbReference type="GO" id="GO:0005737">
    <property type="term" value="C:cytoplasm"/>
    <property type="evidence" value="ECO:0007669"/>
    <property type="project" value="UniProtKB-SubCell"/>
</dbReference>
<dbReference type="EMBL" id="UGNC01000003">
    <property type="protein sequence ID" value="STW38650.1"/>
    <property type="molecule type" value="Genomic_DNA"/>
</dbReference>
<evidence type="ECO:0000313" key="6">
    <source>
        <dbReference type="EMBL" id="STW38650.1"/>
    </source>
</evidence>
<dbReference type="Pfam" id="PF21981">
    <property type="entry name" value="RecX_HTH3"/>
    <property type="match status" value="1"/>
</dbReference>
<dbReference type="Gene3D" id="1.10.10.10">
    <property type="entry name" value="Winged helix-like DNA-binding domain superfamily/Winged helix DNA-binding domain"/>
    <property type="match status" value="1"/>
</dbReference>
<comment type="subcellular location">
    <subcellularLocation>
        <location evidence="1">Cytoplasm</location>
    </subcellularLocation>
</comment>
<organism evidence="6 7">
    <name type="scientific">Klebsiella pneumoniae</name>
    <dbReference type="NCBI Taxonomy" id="573"/>
    <lineage>
        <taxon>Bacteria</taxon>
        <taxon>Pseudomonadati</taxon>
        <taxon>Pseudomonadota</taxon>
        <taxon>Gammaproteobacteria</taxon>
        <taxon>Enterobacterales</taxon>
        <taxon>Enterobacteriaceae</taxon>
        <taxon>Klebsiella/Raoultella group</taxon>
        <taxon>Klebsiella</taxon>
        <taxon>Klebsiella pneumoniae complex</taxon>
    </lineage>
</organism>
<evidence type="ECO:0000313" key="7">
    <source>
        <dbReference type="Proteomes" id="UP000255167"/>
    </source>
</evidence>
<evidence type="ECO:0000256" key="2">
    <source>
        <dbReference type="ARBA" id="ARBA00009695"/>
    </source>
</evidence>
<proteinExistence type="inferred from homology"/>
<accession>A0A378F4D0</accession>